<dbReference type="InterPro" id="IPR007081">
    <property type="entry name" value="RNA_pol_Rpb1_5"/>
</dbReference>
<dbReference type="NCBIfam" id="TIGR01341">
    <property type="entry name" value="aconitase_1"/>
    <property type="match status" value="1"/>
</dbReference>
<dbReference type="Pfam" id="PF04998">
    <property type="entry name" value="RNA_pol_Rpb1_5"/>
    <property type="match status" value="1"/>
</dbReference>
<dbReference type="Gene3D" id="3.30.1360.140">
    <property type="match status" value="1"/>
</dbReference>
<evidence type="ECO:0000256" key="3">
    <source>
        <dbReference type="ARBA" id="ARBA00006460"/>
    </source>
</evidence>
<evidence type="ECO:0000256" key="17">
    <source>
        <dbReference type="ARBA" id="ARBA00023242"/>
    </source>
</evidence>
<dbReference type="CDD" id="cd01586">
    <property type="entry name" value="AcnA_IRP"/>
    <property type="match status" value="1"/>
</dbReference>
<protein>
    <recommendedName>
        <fullName evidence="20">DNA-directed RNA polymerase subunit</fullName>
        <ecNumber evidence="20">2.7.7.6</ecNumber>
    </recommendedName>
</protein>
<gene>
    <name evidence="23" type="ORF">DARMORV10_A08P21640.1</name>
</gene>
<dbReference type="GO" id="GO:0003899">
    <property type="term" value="F:DNA-directed RNA polymerase activity"/>
    <property type="evidence" value="ECO:0007669"/>
    <property type="project" value="UniProtKB-EC"/>
</dbReference>
<dbReference type="SUPFAM" id="SSF64484">
    <property type="entry name" value="beta and beta-prime subunits of DNA dependent RNA-polymerase"/>
    <property type="match status" value="1"/>
</dbReference>
<dbReference type="InterPro" id="IPR015931">
    <property type="entry name" value="Acnase/IPM_dHydase_lsu_aba_1/3"/>
</dbReference>
<evidence type="ECO:0000256" key="9">
    <source>
        <dbReference type="ARBA" id="ARBA00022723"/>
    </source>
</evidence>
<evidence type="ECO:0000259" key="22">
    <source>
        <dbReference type="SMART" id="SM00663"/>
    </source>
</evidence>
<dbReference type="InterPro" id="IPR044137">
    <property type="entry name" value="AcnA_IRP_Swivel"/>
</dbReference>
<dbReference type="PROSITE" id="PS01244">
    <property type="entry name" value="ACONITASE_2"/>
    <property type="match status" value="1"/>
</dbReference>
<keyword evidence="8 20" id="KW-0548">Nucleotidyltransferase</keyword>
<dbReference type="Pfam" id="PF00694">
    <property type="entry name" value="Aconitase_C"/>
    <property type="match status" value="1"/>
</dbReference>
<comment type="similarity">
    <text evidence="3 20">Belongs to the RNA polymerase beta' chain family.</text>
</comment>
<reference evidence="23" key="1">
    <citation type="submission" date="2021-01" db="EMBL/GenBank/DDBJ databases">
        <authorList>
            <consortium name="Genoscope - CEA"/>
            <person name="William W."/>
        </authorList>
    </citation>
    <scope>NUCLEOTIDE SEQUENCE</scope>
</reference>
<dbReference type="Gene3D" id="6.10.250.2940">
    <property type="match status" value="1"/>
</dbReference>
<keyword evidence="16" id="KW-0456">Lyase</keyword>
<dbReference type="SMART" id="SM00663">
    <property type="entry name" value="RPOLA_N"/>
    <property type="match status" value="1"/>
</dbReference>
<dbReference type="Pfam" id="PF04992">
    <property type="entry name" value="RNA_pol_Rpb1_6"/>
    <property type="match status" value="1"/>
</dbReference>
<feature type="compositionally biased region" description="Acidic residues" evidence="21">
    <location>
        <begin position="1024"/>
        <end position="1034"/>
    </location>
</feature>
<dbReference type="SUPFAM" id="SSF52016">
    <property type="entry name" value="LeuD/IlvD-like"/>
    <property type="match status" value="1"/>
</dbReference>
<evidence type="ECO:0000256" key="21">
    <source>
        <dbReference type="SAM" id="MobiDB-lite"/>
    </source>
</evidence>
<keyword evidence="9" id="KW-0479">Metal-binding</keyword>
<dbReference type="InterPro" id="IPR018136">
    <property type="entry name" value="Aconitase_4Fe-4S_BS"/>
</dbReference>
<dbReference type="GO" id="GO:0000428">
    <property type="term" value="C:DNA-directed RNA polymerase complex"/>
    <property type="evidence" value="ECO:0007669"/>
    <property type="project" value="UniProtKB-KW"/>
</dbReference>
<dbReference type="InterPro" id="IPR038120">
    <property type="entry name" value="Rpb1_funnel_sf"/>
</dbReference>
<evidence type="ECO:0000256" key="8">
    <source>
        <dbReference type="ARBA" id="ARBA00022695"/>
    </source>
</evidence>
<dbReference type="SUPFAM" id="SSF53732">
    <property type="entry name" value="Aconitase iron-sulfur domain"/>
    <property type="match status" value="1"/>
</dbReference>
<feature type="domain" description="RNA polymerase N-terminal" evidence="22">
    <location>
        <begin position="1115"/>
        <end position="1292"/>
    </location>
</feature>
<dbReference type="InterPro" id="IPR038593">
    <property type="entry name" value="RNA_pol_Rpb1_7_sf"/>
</dbReference>
<keyword evidence="11" id="KW-0460">Magnesium</keyword>
<sequence>MLDDLFFFWGHGTCVRCKDQELRIFTSENPFRSILKTLEKPDGGEFGNYYSLAALNDPRIDKLPYSIRILLESAIRNCDEFQVKSKDVEKILDWENTSPKQVEIPFKPARVLLQDFTGVPAVVDLACMRDAMNNLGGDSNKINPLVPVDLVIDHSVQVDVARSENAVQANMELEFQRNNERFAFLKWGSNAFDNMLVVPPGSGIVHQVNLEYLARVVFNTNGLLYPDSVVGTDSHTTMIDGLGVAGWGVGGIEAEATMLGQPMSMVLPGVVGFKLTGKLRDGMTATDLVLTVTQMLRKHGVVGKFVEFYGEGMRELSLADRATIANMSPEYGATMGFFPVDHVTLQYLKLTGRSDETVSMIEAYLRANKMFVDYSEPESKTVYSANLELNLEDVEPCISGPKRPHDRVPLKEMKADWHSCLDNRVGFKGFAVPKEAQSKAVEFNFNGTPAQLRHGDVVIAAITSCTNTSNPSVMLGAALVAKKACELGLEVKPWIKTSLAPGSGVVTKYLAKSGLQKYLNQLGFSIVGYGCTTCIGNSGDIHEAVASAIVDNDLVASAVLSGNRNFEGRVHPLTRANYLASPPLVVAYALAGTVDIDFETEPIGTGKDGKQIFFRDIWPSNKEVAEVVQASVLPDMFKATYEAITKGNSMWNELSVASGTLYEWDPKSTYIHEPPYFKGMTMSPPGPHGVKDAYCLLNFGDSITTDHISPAGSIHKDSPAAKYLMERGVDRRDFNSYGSRRGNDEIMARGTFANIRIVNKHLKGEVGPKTVHIPSGEKLSVFDAAMKYKNEGRDTIILAGAEYGSGSSRDWAAKGPMLLGVKAVISKSFERIHRSNLVGMGIIPLCFKTGEDAETLRLTGEELYTIELPSNVSEIKPGQDVTVITNNGKSFTCTLRFDTERQMSVIHVEHSETTEKGKPKVGGLSDTRLGTIDRKVKCETCMANMAECPGHFGHLELAKPMYHVGFMKTVLSIMRCVCFNCSKILADEDEHKFKQAMKIKNPKNRLKKILDACKNKTKCEGGDDIDDVQTQDTDEPVKKSRGGCGATQPKITIEGMKMIAEFKVTKKKNDEIDQLPEPAERKQTLGADRVLSVLKRISDEDCQLLGFNPKYARPDWMILEVLPIPPPPDDLTHQLAMIIRHNENLKRQEKNGAPAHIISEFTQLLQLKELVDYGPHPPPGKTGAKYIIRDDGQRLDLRYLKKSSDHHLELGYKVERHLIDGDFVLFNRQPSLHKMSIMGHRIRIMPYSTFRLNLSVTSPYNADFDGDEMNMHANRPVMGIVQDTLLGCRKITKRDTFIEKDVFMNTLMWWQDFDGKVPAPTILKPRPLWTGKQVFNLIIPKQINLFRYSAWHSDAETGYITPGDTQVRIERGELLAGTLCKKTLGTGNGSLVHVIWEEVGPDAARKFLGHTQWLVNYWLLQNGFTIGIGDTIADSQTMEKINETISCAKTAVKDLIRQFQEKKLDPEPGRTMTETFENRVNQVLNKARDDAGSSAQKSLAETNNLKAMVTAGSKGSFINISQMTACVGQQNVEGKRIPFGFDGRTLPHFTKDDYGPESRGFVENSYLRGLTPQEFFFHAMGGREGLIDTAVKTSETGYIQRRLVKAMEDIMVKYDGTVRNSLGDVIQFLYGEDGMDAVWIESQKLDSLKMKKAEFDRTFKYEIDDENWNPTYLSDEHLEDLKGIRELRDVFDAEYQKLEADRFQLGTEIATNGDSTWPLPVNIKRHIWNAQKTFKIDLRKISDMHPVEIVDAVDKLQERLLVVPGEDGLSVEAQKNATLFFNILLRSTLASKRVLEEYKLSREAFEWVIGEIESRFLQSLVAPGEMIGCVAAQSIGEPATQMTLNTFHYAGVSAKNVTLGVPRLREIINVAKRIKTPSLSVYLTPEASKSKEGAKTVQCALEYTTLRSVTQATEVWYDPDPMSTIIEEDFEFVRSYYEMPDEDVSPDKISPWLLRIELNREMMVDKKLSMADIAEKINLEFDDDLTCIFNDDNAEKLILRIRIMNDEGAKGEAQDESAEDDVFLKKIESNMLTEMALRGIPDINKVFIKQVRKSKFDEDEGFKTSEEWMLDTEGVNLLAVMCHEDVDPKRTTSNHLIEIIEVLGIEAVKWVLCWMSFEL</sequence>
<dbReference type="InterPro" id="IPR036008">
    <property type="entry name" value="Aconitase_4Fe-4S_dom"/>
</dbReference>
<dbReference type="FunFam" id="3.20.19.10:FF:000001">
    <property type="entry name" value="Aconitate hydratase"/>
    <property type="match status" value="1"/>
</dbReference>
<dbReference type="Gene3D" id="1.10.274.100">
    <property type="entry name" value="RNA polymerase Rpb1, domain 3"/>
    <property type="match status" value="1"/>
</dbReference>
<keyword evidence="17" id="KW-0539">Nucleus</keyword>
<dbReference type="Pfam" id="PF04990">
    <property type="entry name" value="RNA_pol_Rpb1_7"/>
    <property type="match status" value="1"/>
</dbReference>
<keyword evidence="14" id="KW-0238">DNA-binding</keyword>
<dbReference type="GO" id="GO:0006351">
    <property type="term" value="P:DNA-templated transcription"/>
    <property type="evidence" value="ECO:0007669"/>
    <property type="project" value="InterPro"/>
</dbReference>
<dbReference type="Gene3D" id="2.40.40.20">
    <property type="match status" value="1"/>
</dbReference>
<dbReference type="InterPro" id="IPR042102">
    <property type="entry name" value="RNA_pol_Rpb1_3_sf"/>
</dbReference>
<dbReference type="Gene3D" id="1.10.132.30">
    <property type="match status" value="1"/>
</dbReference>
<keyword evidence="12" id="KW-0408">Iron</keyword>
<dbReference type="InterPro" id="IPR007066">
    <property type="entry name" value="RNA_pol_Rpb1_3"/>
</dbReference>
<evidence type="ECO:0000256" key="6">
    <source>
        <dbReference type="ARBA" id="ARBA00022485"/>
    </source>
</evidence>
<evidence type="ECO:0000256" key="16">
    <source>
        <dbReference type="ARBA" id="ARBA00023239"/>
    </source>
</evidence>
<comment type="subcellular location">
    <subcellularLocation>
        <location evidence="2">Nucleus</location>
    </subcellularLocation>
</comment>
<dbReference type="PRINTS" id="PR00415">
    <property type="entry name" value="ACONITASE"/>
</dbReference>
<comment type="catalytic activity">
    <reaction evidence="18">
        <text>citrate = D-threo-isocitrate</text>
        <dbReference type="Rhea" id="RHEA:10336"/>
        <dbReference type="ChEBI" id="CHEBI:15562"/>
        <dbReference type="ChEBI" id="CHEBI:16947"/>
        <dbReference type="EC" id="4.2.1.3"/>
    </reaction>
</comment>
<dbReference type="GO" id="GO:0006102">
    <property type="term" value="P:isocitrate metabolic process"/>
    <property type="evidence" value="ECO:0007669"/>
    <property type="project" value="UniProtKB-ARBA"/>
</dbReference>
<keyword evidence="15 20" id="KW-0804">Transcription</keyword>
<comment type="cofactor">
    <cofactor evidence="1">
        <name>[4Fe-4S] cluster</name>
        <dbReference type="ChEBI" id="CHEBI:49883"/>
    </cofactor>
</comment>
<evidence type="ECO:0000256" key="5">
    <source>
        <dbReference type="ARBA" id="ARBA00022478"/>
    </source>
</evidence>
<dbReference type="PANTHER" id="PTHR11670">
    <property type="entry name" value="ACONITASE/IRON-RESPONSIVE ELEMENT FAMILY MEMBER"/>
    <property type="match status" value="1"/>
</dbReference>
<evidence type="ECO:0000256" key="18">
    <source>
        <dbReference type="ARBA" id="ARBA00023501"/>
    </source>
</evidence>
<dbReference type="EMBL" id="HG994362">
    <property type="protein sequence ID" value="CAF2246991.1"/>
    <property type="molecule type" value="Genomic_DNA"/>
</dbReference>
<dbReference type="InterPro" id="IPR000573">
    <property type="entry name" value="AconitaseA/IPMdHydase_ssu_swvl"/>
</dbReference>
<dbReference type="GO" id="GO:0005634">
    <property type="term" value="C:nucleus"/>
    <property type="evidence" value="ECO:0007669"/>
    <property type="project" value="UniProtKB-SubCell"/>
</dbReference>
<dbReference type="Gene3D" id="6.20.50.80">
    <property type="match status" value="1"/>
</dbReference>
<dbReference type="GO" id="GO:0003677">
    <property type="term" value="F:DNA binding"/>
    <property type="evidence" value="ECO:0007669"/>
    <property type="project" value="UniProtKB-KW"/>
</dbReference>
<dbReference type="InterPro" id="IPR015928">
    <property type="entry name" value="Aconitase/3IPM_dehydase_swvl"/>
</dbReference>
<dbReference type="Gene3D" id="6.10.190.10">
    <property type="match status" value="1"/>
</dbReference>
<dbReference type="Gene3D" id="3.30.499.10">
    <property type="entry name" value="Aconitase, domain 3"/>
    <property type="match status" value="2"/>
</dbReference>
<evidence type="ECO:0000256" key="2">
    <source>
        <dbReference type="ARBA" id="ARBA00004123"/>
    </source>
</evidence>
<evidence type="ECO:0000256" key="19">
    <source>
        <dbReference type="ARBA" id="ARBA00048552"/>
    </source>
</evidence>
<evidence type="ECO:0000256" key="14">
    <source>
        <dbReference type="ARBA" id="ARBA00023125"/>
    </source>
</evidence>
<dbReference type="FunFam" id="2.40.40.20:FF:000019">
    <property type="entry name" value="DNA-directed RNA polymerase II subunit RPB1"/>
    <property type="match status" value="1"/>
</dbReference>
<dbReference type="CDD" id="cd01580">
    <property type="entry name" value="AcnA_IRP_Swivel"/>
    <property type="match status" value="1"/>
</dbReference>
<evidence type="ECO:0000256" key="15">
    <source>
        <dbReference type="ARBA" id="ARBA00023163"/>
    </source>
</evidence>
<dbReference type="GO" id="GO:0003994">
    <property type="term" value="F:aconitate hydratase activity"/>
    <property type="evidence" value="ECO:0007669"/>
    <property type="project" value="UniProtKB-EC"/>
</dbReference>
<keyword evidence="6" id="KW-0004">4Fe-4S</keyword>
<dbReference type="InterPro" id="IPR006592">
    <property type="entry name" value="RNA_pol_N"/>
</dbReference>
<organism evidence="23">
    <name type="scientific">Brassica napus</name>
    <name type="common">Rape</name>
    <dbReference type="NCBI Taxonomy" id="3708"/>
    <lineage>
        <taxon>Eukaryota</taxon>
        <taxon>Viridiplantae</taxon>
        <taxon>Streptophyta</taxon>
        <taxon>Embryophyta</taxon>
        <taxon>Tracheophyta</taxon>
        <taxon>Spermatophyta</taxon>
        <taxon>Magnoliopsida</taxon>
        <taxon>eudicotyledons</taxon>
        <taxon>Gunneridae</taxon>
        <taxon>Pentapetalae</taxon>
        <taxon>rosids</taxon>
        <taxon>malvids</taxon>
        <taxon>Brassicales</taxon>
        <taxon>Brassicaceae</taxon>
        <taxon>Brassiceae</taxon>
        <taxon>Brassica</taxon>
    </lineage>
</organism>
<evidence type="ECO:0000256" key="7">
    <source>
        <dbReference type="ARBA" id="ARBA00022679"/>
    </source>
</evidence>
<evidence type="ECO:0000256" key="20">
    <source>
        <dbReference type="RuleBase" id="RU004279"/>
    </source>
</evidence>
<evidence type="ECO:0000256" key="1">
    <source>
        <dbReference type="ARBA" id="ARBA00001966"/>
    </source>
</evidence>
<evidence type="ECO:0000256" key="12">
    <source>
        <dbReference type="ARBA" id="ARBA00023004"/>
    </source>
</evidence>
<dbReference type="GO" id="GO:0051539">
    <property type="term" value="F:4 iron, 4 sulfur cluster binding"/>
    <property type="evidence" value="ECO:0007669"/>
    <property type="project" value="UniProtKB-KW"/>
</dbReference>
<evidence type="ECO:0000256" key="10">
    <source>
        <dbReference type="ARBA" id="ARBA00022833"/>
    </source>
</evidence>
<name>A0A817AE72_BRANA</name>
<evidence type="ECO:0000256" key="4">
    <source>
        <dbReference type="ARBA" id="ARBA00007185"/>
    </source>
</evidence>
<dbReference type="FunFam" id="3.30.499.10:FF:000005">
    <property type="entry name" value="cytoplasmic aconitate hydratase"/>
    <property type="match status" value="1"/>
</dbReference>
<keyword evidence="13" id="KW-0411">Iron-sulfur</keyword>
<comment type="function">
    <text evidence="20">DNA-dependent RNA polymerase catalyzes the transcription of DNA into RNA using the four ribonucleoside triphosphates as substrates.</text>
</comment>
<dbReference type="InterPro" id="IPR007073">
    <property type="entry name" value="RNA_pol_Rpb1_7"/>
</dbReference>
<dbReference type="EC" id="2.7.7.6" evidence="20"/>
<dbReference type="Gene3D" id="3.30.1490.180">
    <property type="entry name" value="RNA polymerase ii"/>
    <property type="match status" value="1"/>
</dbReference>
<dbReference type="GO" id="GO:0046872">
    <property type="term" value="F:metal ion binding"/>
    <property type="evidence" value="ECO:0007669"/>
    <property type="project" value="UniProtKB-KW"/>
</dbReference>
<keyword evidence="7 20" id="KW-0808">Transferase</keyword>
<dbReference type="Gene3D" id="3.20.19.10">
    <property type="entry name" value="Aconitase, domain 4"/>
    <property type="match status" value="1"/>
</dbReference>
<proteinExistence type="inferred from homology"/>
<dbReference type="Pfam" id="PF05000">
    <property type="entry name" value="RNA_pol_Rpb1_4"/>
    <property type="match status" value="1"/>
</dbReference>
<dbReference type="FunFam" id="3.30.499.10:FF:000002">
    <property type="entry name" value="Aconitate hydratase"/>
    <property type="match status" value="1"/>
</dbReference>
<dbReference type="FunFam" id="1.10.132.30:FF:000001">
    <property type="entry name" value="DNA-directed RNA polymerase subunit"/>
    <property type="match status" value="1"/>
</dbReference>
<evidence type="ECO:0000256" key="11">
    <source>
        <dbReference type="ARBA" id="ARBA00022842"/>
    </source>
</evidence>
<dbReference type="InterPro" id="IPR007083">
    <property type="entry name" value="RNA_pol_Rpb1_4"/>
</dbReference>
<dbReference type="Pfam" id="PF04983">
    <property type="entry name" value="RNA_pol_Rpb1_3"/>
    <property type="match status" value="1"/>
</dbReference>
<accession>A0A817AE72</accession>
<dbReference type="InterPro" id="IPR007075">
    <property type="entry name" value="RNA_pol_Rpb1_6"/>
</dbReference>
<dbReference type="InterPro" id="IPR006249">
    <property type="entry name" value="Aconitase/IRP2"/>
</dbReference>
<dbReference type="Proteomes" id="UP001295469">
    <property type="component" value="Chromosome A08"/>
</dbReference>
<comment type="catalytic activity">
    <reaction evidence="19 20">
        <text>RNA(n) + a ribonucleoside 5'-triphosphate = RNA(n+1) + diphosphate</text>
        <dbReference type="Rhea" id="RHEA:21248"/>
        <dbReference type="Rhea" id="RHEA-COMP:14527"/>
        <dbReference type="Rhea" id="RHEA-COMP:17342"/>
        <dbReference type="ChEBI" id="CHEBI:33019"/>
        <dbReference type="ChEBI" id="CHEBI:61557"/>
        <dbReference type="ChEBI" id="CHEBI:140395"/>
        <dbReference type="EC" id="2.7.7.6"/>
    </reaction>
</comment>
<evidence type="ECO:0000313" key="23">
    <source>
        <dbReference type="EMBL" id="CAF2246991.1"/>
    </source>
</evidence>
<dbReference type="CDD" id="cd02733">
    <property type="entry name" value="RNAP_II_RPB1_N"/>
    <property type="match status" value="1"/>
</dbReference>
<keyword evidence="5 20" id="KW-0240">DNA-directed RNA polymerase</keyword>
<dbReference type="InterPro" id="IPR007080">
    <property type="entry name" value="RNA_pol_Rpb1_1"/>
</dbReference>
<evidence type="ECO:0000256" key="13">
    <source>
        <dbReference type="ARBA" id="ARBA00023014"/>
    </source>
</evidence>
<dbReference type="Pfam" id="PF00330">
    <property type="entry name" value="Aconitase"/>
    <property type="match status" value="1"/>
</dbReference>
<dbReference type="InterPro" id="IPR001030">
    <property type="entry name" value="Acoase/IPM_deHydtase_lsu_aba"/>
</dbReference>
<dbReference type="GO" id="GO:0006101">
    <property type="term" value="P:citrate metabolic process"/>
    <property type="evidence" value="ECO:0007669"/>
    <property type="project" value="UniProtKB-ARBA"/>
</dbReference>
<comment type="similarity">
    <text evidence="4">Belongs to the aconitase/IPM isomerase family.</text>
</comment>
<dbReference type="FunFam" id="3.30.1360.140:FF:000001">
    <property type="entry name" value="DNA-directed RNA polymerase subunit"/>
    <property type="match status" value="1"/>
</dbReference>
<dbReference type="FunFam" id="4.10.860.120:FF:000003">
    <property type="entry name" value="DNA-directed RNA polymerase subunit"/>
    <property type="match status" value="1"/>
</dbReference>
<dbReference type="NCBIfam" id="NF009520">
    <property type="entry name" value="PRK12881.1"/>
    <property type="match status" value="1"/>
</dbReference>
<dbReference type="NCBIfam" id="NF006757">
    <property type="entry name" value="PRK09277.1"/>
    <property type="match status" value="1"/>
</dbReference>
<dbReference type="Pfam" id="PF04997">
    <property type="entry name" value="RNA_pol_Rpb1_1"/>
    <property type="match status" value="1"/>
</dbReference>
<dbReference type="FunFam" id="1.10.274.100:FF:000001">
    <property type="entry name" value="DNA-directed RNA polymerase subunit"/>
    <property type="match status" value="1"/>
</dbReference>
<dbReference type="CDD" id="cd02584">
    <property type="entry name" value="RNAP_II_Rpb1_C"/>
    <property type="match status" value="1"/>
</dbReference>
<feature type="region of interest" description="Disordered" evidence="21">
    <location>
        <begin position="1024"/>
        <end position="1046"/>
    </location>
</feature>
<dbReference type="PROSITE" id="PS00450">
    <property type="entry name" value="ACONITASE_1"/>
    <property type="match status" value="1"/>
</dbReference>
<keyword evidence="10" id="KW-0862">Zinc</keyword>